<reference evidence="5 6" key="1">
    <citation type="submission" date="2015-03" db="EMBL/GenBank/DDBJ databases">
        <title>Genome sequence of Variovorax paradoxus TBEA6.</title>
        <authorList>
            <person name="Poehlein A."/>
            <person name="Schuldes J."/>
            <person name="Wuebbeler J.H."/>
            <person name="Hiessl S."/>
            <person name="Steinbuechel A."/>
            <person name="Daniel R."/>
        </authorList>
    </citation>
    <scope>NUCLEOTIDE SEQUENCE [LARGE SCALE GENOMIC DNA]</scope>
    <source>
        <strain evidence="5 6">TBEA6</strain>
    </source>
</reference>
<feature type="region of interest" description="Disordered" evidence="3">
    <location>
        <begin position="123"/>
        <end position="142"/>
    </location>
</feature>
<dbReference type="Gene3D" id="2.160.20.20">
    <property type="match status" value="1"/>
</dbReference>
<dbReference type="Gene3D" id="2.40.128.130">
    <property type="entry name" value="Autotransporter beta-domain"/>
    <property type="match status" value="1"/>
</dbReference>
<sequence length="1361" mass="130959">MNNIHRSVWNAALGAWVAVSELSRRGGRSASSSVATAVCLLALANLPGGAWAQAAGGDAAMVGGGTGGRGGAGNGGGAGGGNIGEYPTSNGQPPTAGTGGAGGNGAAGAGGTGGAVGATSVTGSVSGSSGTDGVADPDPIYGAGGGGGGGGAVYTTDAVISVTGATTLLGGNGGNGGAGRLSGGGGGGGAGLQSVAVNATVSNAGQMTGGQGGAGSAGQWAGGGGGGGDGIVLQGGGATVTNTGTATGGRGGDGGASFADFVGGGGEGGAGLALESSGNSVLNSGALVGGAGGAGGLGGSGIFINGVGGAGLRVRGNANTIVNTGTLTGGLAGDGATRGDAVRITGNDNSLELQSGSVITGTLTANGIGNVLRLAGALTDGTTSLGAATYRGFDRYEKTGASTWTLTGTTTELTPWTVLGGTLAIADDAALGNSAGALTLDGGTLRATGTTAGTRNVTLGAGGAAFEIDPAQALTLNGVLSGSGSLQKTGAGALVLGAANSYGGGTLVNDGSLIATASGALGSGPVIVNASLTFETGVNAGSLFITNQNGYTRFNGTSTAGAATIVNNNGSGTDFYGDSRAGAASITNNDYAFTYFRETASAEQATILNPSGTTFFIQNATAGNANIDNSGGQARFYDSSSAGSANIINRSGGITYFVNTSSAESATIDNRAGGSVDASYHTGGLSIGALSGAGRLLLGAEAVSVGALGTNTTISGLIADGGEGGGTGGSLVKVGTGTLTLPGANTYTGGTALKQGRLDLGHNQALGTGTLAMDDGTTLGFSADGLTIANAIELTGSNDPVIDTGAFSETLSGAITGGGFITKQGSGTLTLTGANTYTGATDVAQGTLRAGAANAFSASSAHSVAAGATLDLAGFSQSVASLANSGTVSLIGTTPGTTLTVNGPYTGNNGVLRLGTALGADGSASDRLVLNGVTAIASGSTTVQIVNLSGLGALTSGNGIEVISARNGATTTAQTTKSAFSLAGTHVDAGAYEYRLHAADASGAGENWYLRSTTNVVPPVDPIAPSPPGVPAAPPVVVPTYRAEASLYAALPSQLRQGSLAMLGDLRKRVGDDDGKGTAAAPAGSGRRAWARVLSTDIDIQQGGTVSPTGKGRLTGVQAGTDLLATPNWRAGLYVGQLDGDARVNGFASGLQNLRVGRNDLRSQYVGIYGTYTGDSGLYADAVVQSGRHRYTVQPSLGGGVEGKGHSLLGSIEVGQAFALGASGWSVEPQLQLIHQHLDLNNSAIVGAVVQPEADSGWIARAGIRVKGEVGTGLGTLQPYGRFNVYKSSSGADVARFVNGATRTDIAAPTGGTSTELAGGFTLALGNTTSLYGEVGKLWSSGGDAKVKSSVNASLGVRVKW</sequence>
<feature type="compositionally biased region" description="Gly residues" evidence="3">
    <location>
        <begin position="97"/>
        <end position="113"/>
    </location>
</feature>
<dbReference type="Pfam" id="PF03797">
    <property type="entry name" value="Autotransporter"/>
    <property type="match status" value="1"/>
</dbReference>
<dbReference type="NCBIfam" id="TIGR02601">
    <property type="entry name" value="autotrns_rpt"/>
    <property type="match status" value="3"/>
</dbReference>
<dbReference type="InterPro" id="IPR006315">
    <property type="entry name" value="OM_autotransptr_brl_dom"/>
</dbReference>
<dbReference type="SUPFAM" id="SSF51126">
    <property type="entry name" value="Pectin lyase-like"/>
    <property type="match status" value="2"/>
</dbReference>
<dbReference type="Pfam" id="PF18883">
    <property type="entry name" value="AC_1"/>
    <property type="match status" value="1"/>
</dbReference>
<evidence type="ECO:0000256" key="1">
    <source>
        <dbReference type="ARBA" id="ARBA00022729"/>
    </source>
</evidence>
<dbReference type="PROSITE" id="PS51208">
    <property type="entry name" value="AUTOTRANSPORTER"/>
    <property type="match status" value="1"/>
</dbReference>
<dbReference type="InterPro" id="IPR024973">
    <property type="entry name" value="ESPR"/>
</dbReference>
<comment type="caution">
    <text evidence="5">The sequence shown here is derived from an EMBL/GenBank/DDBJ whole genome shotgun (WGS) entry which is preliminary data.</text>
</comment>
<dbReference type="GO" id="GO:0019867">
    <property type="term" value="C:outer membrane"/>
    <property type="evidence" value="ECO:0007669"/>
    <property type="project" value="InterPro"/>
</dbReference>
<evidence type="ECO:0000313" key="6">
    <source>
        <dbReference type="Proteomes" id="UP000035170"/>
    </source>
</evidence>
<accession>A0A0H2MEG6</accession>
<protein>
    <submittedName>
        <fullName evidence="5">Outer membrane protein IcsA autotransporter</fullName>
    </submittedName>
</protein>
<proteinExistence type="predicted"/>
<evidence type="ECO:0000256" key="3">
    <source>
        <dbReference type="SAM" id="MobiDB-lite"/>
    </source>
</evidence>
<dbReference type="InterPro" id="IPR012332">
    <property type="entry name" value="Autotransporter_pectin_lyase_C"/>
</dbReference>
<dbReference type="SMART" id="SM00869">
    <property type="entry name" value="Autotransporter"/>
    <property type="match status" value="1"/>
</dbReference>
<dbReference type="Pfam" id="PF12951">
    <property type="entry name" value="PATR"/>
    <property type="match status" value="4"/>
</dbReference>
<dbReference type="Proteomes" id="UP000035170">
    <property type="component" value="Unassembled WGS sequence"/>
</dbReference>
<keyword evidence="6" id="KW-1185">Reference proteome</keyword>
<dbReference type="NCBIfam" id="TIGR01414">
    <property type="entry name" value="autotrans_barl"/>
    <property type="match status" value="1"/>
</dbReference>
<dbReference type="InterPro" id="IPR051551">
    <property type="entry name" value="Autotransporter_adhesion"/>
</dbReference>
<dbReference type="InterPro" id="IPR005546">
    <property type="entry name" value="Autotransporte_beta"/>
</dbReference>
<dbReference type="InterPro" id="IPR036709">
    <property type="entry name" value="Autotransporte_beta_dom_sf"/>
</dbReference>
<dbReference type="InterPro" id="IPR011050">
    <property type="entry name" value="Pectin_lyase_fold/virulence"/>
</dbReference>
<gene>
    <name evidence="5" type="primary">icsA1</name>
    <name evidence="5" type="ORF">VPARA_36820</name>
</gene>
<dbReference type="EMBL" id="JZWI01000018">
    <property type="protein sequence ID" value="KLN55330.1"/>
    <property type="molecule type" value="Genomic_DNA"/>
</dbReference>
<organism evidence="5 6">
    <name type="scientific">Variovorax paradoxus</name>
    <dbReference type="NCBI Taxonomy" id="34073"/>
    <lineage>
        <taxon>Bacteria</taxon>
        <taxon>Pseudomonadati</taxon>
        <taxon>Pseudomonadota</taxon>
        <taxon>Betaproteobacteria</taxon>
        <taxon>Burkholderiales</taxon>
        <taxon>Comamonadaceae</taxon>
        <taxon>Variovorax</taxon>
    </lineage>
</organism>
<keyword evidence="2" id="KW-0843">Virulence</keyword>
<dbReference type="PANTHER" id="PTHR35037:SF3">
    <property type="entry name" value="C-TERMINAL REGION OF AIDA-LIKE PROTEIN"/>
    <property type="match status" value="1"/>
</dbReference>
<name>A0A0H2MEG6_VARPD</name>
<keyword evidence="1" id="KW-0732">Signal</keyword>
<dbReference type="PANTHER" id="PTHR35037">
    <property type="entry name" value="C-TERMINAL REGION OF AIDA-LIKE PROTEIN"/>
    <property type="match status" value="1"/>
</dbReference>
<feature type="region of interest" description="Disordered" evidence="3">
    <location>
        <begin position="76"/>
        <end position="113"/>
    </location>
</feature>
<feature type="domain" description="Autotransporter" evidence="4">
    <location>
        <begin position="1082"/>
        <end position="1361"/>
    </location>
</feature>
<dbReference type="Pfam" id="PF13018">
    <property type="entry name" value="ESPR"/>
    <property type="match status" value="1"/>
</dbReference>
<dbReference type="SUPFAM" id="SSF103515">
    <property type="entry name" value="Autotransporter"/>
    <property type="match status" value="1"/>
</dbReference>
<feature type="compositionally biased region" description="Low complexity" evidence="3">
    <location>
        <begin position="123"/>
        <end position="134"/>
    </location>
</feature>
<evidence type="ECO:0000256" key="2">
    <source>
        <dbReference type="ARBA" id="ARBA00023026"/>
    </source>
</evidence>
<dbReference type="CDD" id="cd01344">
    <property type="entry name" value="PL2_Passenger_AT"/>
    <property type="match status" value="1"/>
</dbReference>
<evidence type="ECO:0000313" key="5">
    <source>
        <dbReference type="EMBL" id="KLN55330.1"/>
    </source>
</evidence>
<dbReference type="PATRIC" id="fig|34073.19.peg.3772"/>
<dbReference type="InterPro" id="IPR043990">
    <property type="entry name" value="AC_1"/>
</dbReference>
<dbReference type="RefSeq" id="WP_080966602.1">
    <property type="nucleotide sequence ID" value="NZ_JZWI01000018.1"/>
</dbReference>
<evidence type="ECO:0000259" key="4">
    <source>
        <dbReference type="PROSITE" id="PS51208"/>
    </source>
</evidence>
<dbReference type="InterPro" id="IPR013425">
    <property type="entry name" value="Autotrns_rpt"/>
</dbReference>